<proteinExistence type="predicted"/>
<reference evidence="2" key="1">
    <citation type="journal article" date="2013" name="Environ. Microbiol.">
        <title>Microbiota from the distal guts of lean and obese adolescents exhibit partial functional redundancy besides clear differences in community structure.</title>
        <authorList>
            <person name="Ferrer M."/>
            <person name="Ruiz A."/>
            <person name="Lanza F."/>
            <person name="Haange S.B."/>
            <person name="Oberbach A."/>
            <person name="Till H."/>
            <person name="Bargiela R."/>
            <person name="Campoy C."/>
            <person name="Segura M.T."/>
            <person name="Richter M."/>
            <person name="von Bergen M."/>
            <person name="Seifert J."/>
            <person name="Suarez A."/>
        </authorList>
    </citation>
    <scope>NUCLEOTIDE SEQUENCE</scope>
</reference>
<evidence type="ECO:0000313" key="2">
    <source>
        <dbReference type="EMBL" id="EKC71497.1"/>
    </source>
</evidence>
<gene>
    <name evidence="2" type="ORF">LEA_07231</name>
</gene>
<organism evidence="2">
    <name type="scientific">human gut metagenome</name>
    <dbReference type="NCBI Taxonomy" id="408170"/>
    <lineage>
        <taxon>unclassified sequences</taxon>
        <taxon>metagenomes</taxon>
        <taxon>organismal metagenomes</taxon>
    </lineage>
</organism>
<dbReference type="SUPFAM" id="SSF56935">
    <property type="entry name" value="Porins"/>
    <property type="match status" value="1"/>
</dbReference>
<feature type="domain" description="Outer membrane protein beta-barrel" evidence="1">
    <location>
        <begin position="2"/>
        <end position="134"/>
    </location>
</feature>
<feature type="non-terminal residue" evidence="2">
    <location>
        <position position="143"/>
    </location>
</feature>
<dbReference type="Pfam" id="PF14905">
    <property type="entry name" value="OMP_b-brl_3"/>
    <property type="match status" value="1"/>
</dbReference>
<dbReference type="InterPro" id="IPR041700">
    <property type="entry name" value="OMP_b-brl_3"/>
</dbReference>
<name>K1TED8_9ZZZZ</name>
<dbReference type="EMBL" id="AJWY01004753">
    <property type="protein sequence ID" value="EKC71497.1"/>
    <property type="molecule type" value="Genomic_DNA"/>
</dbReference>
<comment type="caution">
    <text evidence="2">The sequence shown here is derived from an EMBL/GenBank/DDBJ whole genome shotgun (WGS) entry which is preliminary data.</text>
</comment>
<protein>
    <recommendedName>
        <fullName evidence="1">Outer membrane protein beta-barrel domain-containing protein</fullName>
    </recommendedName>
</protein>
<accession>K1TED8</accession>
<dbReference type="AlphaFoldDB" id="K1TED8"/>
<sequence>MGYQFSDNVFVRYRGQISRKSPGLSDMGNVRQLIDSLQVRSGNPELKIFTVYKNELEADFRKGLFSGNFHLSYQYQHRPIMEETIRDKNNSFVRTNANQLSWQKLNPELELKLGPLKDILTFSFSTGINYYDSRGLDYHHTYT</sequence>
<evidence type="ECO:0000259" key="1">
    <source>
        <dbReference type="Pfam" id="PF14905"/>
    </source>
</evidence>